<evidence type="ECO:0000313" key="10">
    <source>
        <dbReference type="Proteomes" id="UP000027178"/>
    </source>
</evidence>
<keyword evidence="10" id="KW-1185">Reference proteome</keyword>
<feature type="transmembrane region" description="Helical" evidence="7">
    <location>
        <begin position="351"/>
        <end position="371"/>
    </location>
</feature>
<protein>
    <submittedName>
        <fullName evidence="9">Transporter</fullName>
    </submittedName>
</protein>
<evidence type="ECO:0000256" key="5">
    <source>
        <dbReference type="ARBA" id="ARBA00023251"/>
    </source>
</evidence>
<feature type="transmembrane region" description="Helical" evidence="7">
    <location>
        <begin position="186"/>
        <end position="205"/>
    </location>
</feature>
<dbReference type="PROSITE" id="PS50850">
    <property type="entry name" value="MFS"/>
    <property type="match status" value="1"/>
</dbReference>
<dbReference type="EMBL" id="JNBY01000014">
    <property type="protein sequence ID" value="KDN87891.1"/>
    <property type="molecule type" value="Genomic_DNA"/>
</dbReference>
<dbReference type="SUPFAM" id="SSF103473">
    <property type="entry name" value="MFS general substrate transporter"/>
    <property type="match status" value="2"/>
</dbReference>
<dbReference type="RefSeq" id="WP_035858279.1">
    <property type="nucleotide sequence ID" value="NZ_KK853997.1"/>
</dbReference>
<evidence type="ECO:0000313" key="9">
    <source>
        <dbReference type="EMBL" id="KDN87891.1"/>
    </source>
</evidence>
<feature type="transmembrane region" description="Helical" evidence="7">
    <location>
        <begin position="326"/>
        <end position="344"/>
    </location>
</feature>
<dbReference type="eggNOG" id="COG0477">
    <property type="taxonomic scope" value="Bacteria"/>
</dbReference>
<dbReference type="CDD" id="cd17321">
    <property type="entry name" value="MFS_MMR_MDR_like"/>
    <property type="match status" value="1"/>
</dbReference>
<gene>
    <name evidence="9" type="ORF">KCH_03040</name>
</gene>
<dbReference type="GO" id="GO:0046677">
    <property type="term" value="P:response to antibiotic"/>
    <property type="evidence" value="ECO:0007669"/>
    <property type="project" value="UniProtKB-KW"/>
</dbReference>
<feature type="region of interest" description="Disordered" evidence="6">
    <location>
        <begin position="478"/>
        <end position="508"/>
    </location>
</feature>
<feature type="transmembrane region" description="Helical" evidence="7">
    <location>
        <begin position="63"/>
        <end position="81"/>
    </location>
</feature>
<evidence type="ECO:0000256" key="6">
    <source>
        <dbReference type="SAM" id="MobiDB-lite"/>
    </source>
</evidence>
<evidence type="ECO:0000256" key="3">
    <source>
        <dbReference type="ARBA" id="ARBA00022989"/>
    </source>
</evidence>
<dbReference type="GO" id="GO:0005886">
    <property type="term" value="C:plasma membrane"/>
    <property type="evidence" value="ECO:0007669"/>
    <property type="project" value="UniProtKB-SubCell"/>
</dbReference>
<name>A0A066ZC43_9ACTN</name>
<sequence>MTDAVGLSPSAPPSAGAADPYRWRWVALFVILAAEVMDLLDSLVTNIAAPAIRQDIGGGESTIQWLGAAYTLAMAIGLITGGRLGDIFGRRRMFMLGAAGFTVGSLACGLAQEPWQLVAARVAQGLLGAVMLPQGLGIMKEIFSPKEQGAAFGMFGPVMGLSTVGGPILAGWLIDADFAGTGWRMIFLINIPLGLFALIGGRVFLPARGEGRTVRLDLVGALLAAIGAAAVIYPLVQGREHDWPLWAFALLAVGVAVFGVFGWYESRRKAAGADPLVEPSLFAKRGFSGGMVLGLIFFTAMTGFWLTFSLYTQLGLHYSPLKSGLAGVPASVGMVIAFVASQALQRFGRKVMHVGLLVMTAGVFALMYTLHSQGAGVTPWQTVPALAVTGLGMGLVMAPFFGMVLASVEAHETGSASGTLTAVQQLGAALGSAILGTVFFERLKTADFASAEQLTLWAEIGMMAVVFAAIFLLPMHGRPEGEPGEDGQDGSAGAEAPGLRKEGEHQPV</sequence>
<dbReference type="HOGENOM" id="CLU_000960_28_2_11"/>
<feature type="transmembrane region" description="Helical" evidence="7">
    <location>
        <begin position="217"/>
        <end position="237"/>
    </location>
</feature>
<reference evidence="9 10" key="1">
    <citation type="submission" date="2014-05" db="EMBL/GenBank/DDBJ databases">
        <title>Draft Genome Sequence of Kitasatospora cheerisanensis KCTC 2395.</title>
        <authorList>
            <person name="Nam D.H."/>
        </authorList>
    </citation>
    <scope>NUCLEOTIDE SEQUENCE [LARGE SCALE GENOMIC DNA]</scope>
    <source>
        <strain evidence="9 10">KCTC 2395</strain>
    </source>
</reference>
<evidence type="ECO:0000259" key="8">
    <source>
        <dbReference type="PROSITE" id="PS50850"/>
    </source>
</evidence>
<feature type="transmembrane region" description="Helical" evidence="7">
    <location>
        <begin position="420"/>
        <end position="440"/>
    </location>
</feature>
<dbReference type="Gene3D" id="1.20.1250.20">
    <property type="entry name" value="MFS general substrate transporter like domains"/>
    <property type="match status" value="2"/>
</dbReference>
<feature type="transmembrane region" description="Helical" evidence="7">
    <location>
        <begin position="285"/>
        <end position="306"/>
    </location>
</feature>
<dbReference type="OrthoDB" id="783189at2"/>
<dbReference type="Proteomes" id="UP000027178">
    <property type="component" value="Unassembled WGS sequence"/>
</dbReference>
<proteinExistence type="predicted"/>
<organism evidence="9 10">
    <name type="scientific">Kitasatospora cheerisanensis KCTC 2395</name>
    <dbReference type="NCBI Taxonomy" id="1348663"/>
    <lineage>
        <taxon>Bacteria</taxon>
        <taxon>Bacillati</taxon>
        <taxon>Actinomycetota</taxon>
        <taxon>Actinomycetes</taxon>
        <taxon>Kitasatosporales</taxon>
        <taxon>Streptomycetaceae</taxon>
        <taxon>Kitasatospora</taxon>
    </lineage>
</organism>
<dbReference type="PANTHER" id="PTHR42718:SF39">
    <property type="entry name" value="ACTINORHODIN TRANSPORTER-RELATED"/>
    <property type="match status" value="1"/>
</dbReference>
<evidence type="ECO:0000256" key="1">
    <source>
        <dbReference type="ARBA" id="ARBA00004651"/>
    </source>
</evidence>
<comment type="subcellular location">
    <subcellularLocation>
        <location evidence="1">Cell membrane</location>
        <topology evidence="1">Multi-pass membrane protein</topology>
    </subcellularLocation>
</comment>
<dbReference type="Pfam" id="PF07690">
    <property type="entry name" value="MFS_1"/>
    <property type="match status" value="2"/>
</dbReference>
<dbReference type="AlphaFoldDB" id="A0A066ZC43"/>
<dbReference type="PATRIC" id="fig|1348663.4.peg.283"/>
<feature type="compositionally biased region" description="Basic and acidic residues" evidence="6">
    <location>
        <begin position="498"/>
        <end position="508"/>
    </location>
</feature>
<keyword evidence="4 7" id="KW-0472">Membrane</keyword>
<feature type="transmembrane region" description="Helical" evidence="7">
    <location>
        <begin position="243"/>
        <end position="264"/>
    </location>
</feature>
<dbReference type="PANTHER" id="PTHR42718">
    <property type="entry name" value="MAJOR FACILITATOR SUPERFAMILY MULTIDRUG TRANSPORTER MFSC"/>
    <property type="match status" value="1"/>
</dbReference>
<feature type="transmembrane region" description="Helical" evidence="7">
    <location>
        <begin position="455"/>
        <end position="473"/>
    </location>
</feature>
<dbReference type="GO" id="GO:0022857">
    <property type="term" value="F:transmembrane transporter activity"/>
    <property type="evidence" value="ECO:0007669"/>
    <property type="project" value="InterPro"/>
</dbReference>
<evidence type="ECO:0000256" key="4">
    <source>
        <dbReference type="ARBA" id="ARBA00023136"/>
    </source>
</evidence>
<feature type="domain" description="Major facilitator superfamily (MFS) profile" evidence="8">
    <location>
        <begin position="27"/>
        <end position="476"/>
    </location>
</feature>
<keyword evidence="3 7" id="KW-1133">Transmembrane helix</keyword>
<evidence type="ECO:0000256" key="7">
    <source>
        <dbReference type="SAM" id="Phobius"/>
    </source>
</evidence>
<dbReference type="InterPro" id="IPR020846">
    <property type="entry name" value="MFS_dom"/>
</dbReference>
<feature type="transmembrane region" description="Helical" evidence="7">
    <location>
        <begin position="383"/>
        <end position="408"/>
    </location>
</feature>
<dbReference type="InterPro" id="IPR011701">
    <property type="entry name" value="MFS"/>
</dbReference>
<evidence type="ECO:0000256" key="2">
    <source>
        <dbReference type="ARBA" id="ARBA00022692"/>
    </source>
</evidence>
<dbReference type="InterPro" id="IPR036259">
    <property type="entry name" value="MFS_trans_sf"/>
</dbReference>
<keyword evidence="5" id="KW-0046">Antibiotic resistance</keyword>
<keyword evidence="2 7" id="KW-0812">Transmembrane</keyword>
<comment type="caution">
    <text evidence="9">The sequence shown here is derived from an EMBL/GenBank/DDBJ whole genome shotgun (WGS) entry which is preliminary data.</text>
</comment>
<feature type="transmembrane region" description="Helical" evidence="7">
    <location>
        <begin position="151"/>
        <end position="174"/>
    </location>
</feature>
<accession>A0A066ZC43</accession>